<dbReference type="Gene3D" id="3.40.50.1370">
    <property type="entry name" value="Aspartate/ornithine carbamoyltransferase"/>
    <property type="match status" value="2"/>
</dbReference>
<dbReference type="FunFam" id="3.40.50.1370:FF:000001">
    <property type="entry name" value="Aspartate carbamoyltransferase"/>
    <property type="match status" value="1"/>
</dbReference>
<evidence type="ECO:0000313" key="10">
    <source>
        <dbReference type="EMBL" id="HGW60247.1"/>
    </source>
</evidence>
<keyword evidence="3 7" id="KW-0808">Transferase</keyword>
<protein>
    <recommendedName>
        <fullName evidence="7">Aspartate carbamoyltransferase</fullName>
        <ecNumber evidence="7">2.1.3.2</ecNumber>
    </recommendedName>
    <alternativeName>
        <fullName evidence="7">Aspartate transcarbamylase</fullName>
        <shortName evidence="7">ATCase</shortName>
    </alternativeName>
</protein>
<dbReference type="Pfam" id="PF00185">
    <property type="entry name" value="OTCace"/>
    <property type="match status" value="1"/>
</dbReference>
<comment type="function">
    <text evidence="5 7">Catalyzes the condensation of carbamoyl phosphate and aspartate to form carbamoyl aspartate and inorganic phosphate, the committed step in the de novo pyrimidine nucleotide biosynthesis pathway.</text>
</comment>
<comment type="pathway">
    <text evidence="1 7">Pyrimidine metabolism; UMP biosynthesis via de novo pathway; (S)-dihydroorotate from bicarbonate: step 2/3.</text>
</comment>
<dbReference type="PRINTS" id="PR00100">
    <property type="entry name" value="AOTCASE"/>
</dbReference>
<gene>
    <name evidence="7 10" type="primary">pyrB</name>
    <name evidence="10" type="ORF">ENV82_02250</name>
</gene>
<dbReference type="HAMAP" id="MF_00001">
    <property type="entry name" value="Asp_carb_tr"/>
    <property type="match status" value="1"/>
</dbReference>
<dbReference type="UniPathway" id="UPA00070">
    <property type="reaction ID" value="UER00116"/>
</dbReference>
<dbReference type="GO" id="GO:0005829">
    <property type="term" value="C:cytosol"/>
    <property type="evidence" value="ECO:0007669"/>
    <property type="project" value="TreeGrafter"/>
</dbReference>
<accession>A0A7C4U0S9</accession>
<feature type="binding site" evidence="7">
    <location>
        <position position="127"/>
    </location>
    <ligand>
        <name>carbamoyl phosphate</name>
        <dbReference type="ChEBI" id="CHEBI:58228"/>
    </ligand>
</feature>
<reference evidence="10" key="1">
    <citation type="journal article" date="2020" name="mSystems">
        <title>Genome- and Community-Level Interaction Insights into Carbon Utilization and Element Cycling Functions of Hydrothermarchaeota in Hydrothermal Sediment.</title>
        <authorList>
            <person name="Zhou Z."/>
            <person name="Liu Y."/>
            <person name="Xu W."/>
            <person name="Pan J."/>
            <person name="Luo Z.H."/>
            <person name="Li M."/>
        </authorList>
    </citation>
    <scope>NUCLEOTIDE SEQUENCE [LARGE SCALE GENOMIC DNA]</scope>
    <source>
        <strain evidence="10">SpSt-794</strain>
    </source>
</reference>
<feature type="binding site" evidence="7">
    <location>
        <position position="99"/>
    </location>
    <ligand>
        <name>carbamoyl phosphate</name>
        <dbReference type="ChEBI" id="CHEBI:58228"/>
    </ligand>
</feature>
<dbReference type="EC" id="2.1.3.2" evidence="7"/>
<dbReference type="GO" id="GO:0016597">
    <property type="term" value="F:amino acid binding"/>
    <property type="evidence" value="ECO:0007669"/>
    <property type="project" value="InterPro"/>
</dbReference>
<organism evidence="10">
    <name type="scientific">Caldisericum exile</name>
    <dbReference type="NCBI Taxonomy" id="693075"/>
    <lineage>
        <taxon>Bacteria</taxon>
        <taxon>Pseudomonadati</taxon>
        <taxon>Caldisericota/Cryosericota group</taxon>
        <taxon>Caldisericota</taxon>
        <taxon>Caldisericia</taxon>
        <taxon>Caldisericales</taxon>
        <taxon>Caldisericaceae</taxon>
        <taxon>Caldisericum</taxon>
    </lineage>
</organism>
<evidence type="ECO:0000259" key="9">
    <source>
        <dbReference type="Pfam" id="PF02729"/>
    </source>
</evidence>
<dbReference type="InterPro" id="IPR002082">
    <property type="entry name" value="Asp_carbamoyltransf"/>
</dbReference>
<evidence type="ECO:0000256" key="4">
    <source>
        <dbReference type="ARBA" id="ARBA00022975"/>
    </source>
</evidence>
<dbReference type="PANTHER" id="PTHR45753">
    <property type="entry name" value="ORNITHINE CARBAMOYLTRANSFERASE, MITOCHONDRIAL"/>
    <property type="match status" value="1"/>
</dbReference>
<dbReference type="PANTHER" id="PTHR45753:SF6">
    <property type="entry name" value="ASPARTATE CARBAMOYLTRANSFERASE"/>
    <property type="match status" value="1"/>
</dbReference>
<dbReference type="GO" id="GO:0004070">
    <property type="term" value="F:aspartate carbamoyltransferase activity"/>
    <property type="evidence" value="ECO:0007669"/>
    <property type="project" value="UniProtKB-UniRule"/>
</dbReference>
<evidence type="ECO:0000256" key="6">
    <source>
        <dbReference type="ARBA" id="ARBA00048859"/>
    </source>
</evidence>
<feature type="domain" description="Aspartate/ornithine carbamoyltransferase carbamoyl-P binding" evidence="9">
    <location>
        <begin position="2"/>
        <end position="139"/>
    </location>
</feature>
<dbReference type="PROSITE" id="PS00097">
    <property type="entry name" value="CARBAMOYLTRANSFERASE"/>
    <property type="match status" value="1"/>
</dbReference>
<dbReference type="GO" id="GO:0006520">
    <property type="term" value="P:amino acid metabolic process"/>
    <property type="evidence" value="ECO:0007669"/>
    <property type="project" value="InterPro"/>
</dbReference>
<dbReference type="SUPFAM" id="SSF53671">
    <property type="entry name" value="Aspartate/ornithine carbamoyltransferase"/>
    <property type="match status" value="1"/>
</dbReference>
<dbReference type="Pfam" id="PF02729">
    <property type="entry name" value="OTCace_N"/>
    <property type="match status" value="1"/>
</dbReference>
<dbReference type="GO" id="GO:0044205">
    <property type="term" value="P:'de novo' UMP biosynthetic process"/>
    <property type="evidence" value="ECO:0007669"/>
    <property type="project" value="UniProtKB-UniRule"/>
</dbReference>
<dbReference type="EMBL" id="DTHV01000071">
    <property type="protein sequence ID" value="HGW60247.1"/>
    <property type="molecule type" value="Genomic_DNA"/>
</dbReference>
<feature type="binding site" evidence="7">
    <location>
        <position position="160"/>
    </location>
    <ligand>
        <name>L-aspartate</name>
        <dbReference type="ChEBI" id="CHEBI:29991"/>
    </ligand>
</feature>
<evidence type="ECO:0000256" key="3">
    <source>
        <dbReference type="ARBA" id="ARBA00022679"/>
    </source>
</evidence>
<dbReference type="InterPro" id="IPR006131">
    <property type="entry name" value="Asp_carbamoyltransf_Asp/Orn-bd"/>
</dbReference>
<feature type="binding site" evidence="7">
    <location>
        <position position="221"/>
    </location>
    <ligand>
        <name>L-aspartate</name>
        <dbReference type="ChEBI" id="CHEBI:29991"/>
    </ligand>
</feature>
<name>A0A7C4U0S9_9BACT</name>
<evidence type="ECO:0000259" key="8">
    <source>
        <dbReference type="Pfam" id="PF00185"/>
    </source>
</evidence>
<dbReference type="InterPro" id="IPR006132">
    <property type="entry name" value="Asp/Orn_carbamoyltranf_P-bd"/>
</dbReference>
<evidence type="ECO:0000256" key="5">
    <source>
        <dbReference type="ARBA" id="ARBA00043884"/>
    </source>
</evidence>
<dbReference type="FunFam" id="3.40.50.1370:FF:000002">
    <property type="entry name" value="Aspartate carbamoyltransferase 2"/>
    <property type="match status" value="1"/>
</dbReference>
<comment type="caution">
    <text evidence="10">The sequence shown here is derived from an EMBL/GenBank/DDBJ whole genome shotgun (WGS) entry which is preliminary data.</text>
</comment>
<dbReference type="PRINTS" id="PR00101">
    <property type="entry name" value="ATCASE"/>
</dbReference>
<feature type="binding site" evidence="7">
    <location>
        <position position="78"/>
    </location>
    <ligand>
        <name>L-aspartate</name>
        <dbReference type="ChEBI" id="CHEBI:29991"/>
    </ligand>
</feature>
<feature type="binding site" evidence="7">
    <location>
        <position position="130"/>
    </location>
    <ligand>
        <name>carbamoyl phosphate</name>
        <dbReference type="ChEBI" id="CHEBI:58228"/>
    </ligand>
</feature>
<dbReference type="GO" id="GO:0006207">
    <property type="term" value="P:'de novo' pyrimidine nucleobase biosynthetic process"/>
    <property type="evidence" value="ECO:0007669"/>
    <property type="project" value="InterPro"/>
</dbReference>
<dbReference type="InterPro" id="IPR036901">
    <property type="entry name" value="Asp/Orn_carbamoylTrfase_sf"/>
</dbReference>
<dbReference type="NCBIfam" id="TIGR00670">
    <property type="entry name" value="asp_carb_tr"/>
    <property type="match status" value="1"/>
</dbReference>
<dbReference type="InterPro" id="IPR006130">
    <property type="entry name" value="Asp/Orn_carbamoylTrfase"/>
</dbReference>
<comment type="subunit">
    <text evidence="7">Heterododecamer (2C3:3R2) of six catalytic PyrB chains organized as two trimers (C3), and six regulatory PyrI chains organized as three dimers (R2).</text>
</comment>
<feature type="domain" description="Aspartate/ornithine carbamoyltransferase Asp/Orn-binding" evidence="8">
    <location>
        <begin position="147"/>
        <end position="295"/>
    </location>
</feature>
<feature type="binding site" evidence="7">
    <location>
        <position position="260"/>
    </location>
    <ligand>
        <name>carbamoyl phosphate</name>
        <dbReference type="ChEBI" id="CHEBI:58228"/>
    </ligand>
</feature>
<proteinExistence type="inferred from homology"/>
<feature type="binding site" evidence="7">
    <location>
        <position position="50"/>
    </location>
    <ligand>
        <name>carbamoyl phosphate</name>
        <dbReference type="ChEBI" id="CHEBI:58228"/>
    </ligand>
</feature>
<keyword evidence="4 7" id="KW-0665">Pyrimidine biosynthesis</keyword>
<evidence type="ECO:0000256" key="2">
    <source>
        <dbReference type="ARBA" id="ARBA00008896"/>
    </source>
</evidence>
<dbReference type="NCBIfam" id="NF002032">
    <property type="entry name" value="PRK00856.1"/>
    <property type="match status" value="1"/>
</dbReference>
<comment type="similarity">
    <text evidence="2 7">Belongs to the aspartate/ornithine carbamoyltransferase superfamily. ATCase family.</text>
</comment>
<feature type="binding site" evidence="7">
    <location>
        <position position="261"/>
    </location>
    <ligand>
        <name>carbamoyl phosphate</name>
        <dbReference type="ChEBI" id="CHEBI:58228"/>
    </ligand>
</feature>
<evidence type="ECO:0000256" key="7">
    <source>
        <dbReference type="HAMAP-Rule" id="MF_00001"/>
    </source>
</evidence>
<evidence type="ECO:0000256" key="1">
    <source>
        <dbReference type="ARBA" id="ARBA00004852"/>
    </source>
</evidence>
<dbReference type="AlphaFoldDB" id="A0A7C4U0S9"/>
<feature type="binding site" evidence="7">
    <location>
        <position position="49"/>
    </location>
    <ligand>
        <name>carbamoyl phosphate</name>
        <dbReference type="ChEBI" id="CHEBI:58228"/>
    </ligand>
</feature>
<sequence length="300" mass="34557">MKHLISMREVSKDEIIKILQLARKIENREITPNLSNKVMALLFFEPSTRTRFSFETAMKRLNGEVLTLTGAEGTSIEKGESLKDTVKMMERYADIIVIRHRLEGAARFVSEVVNIPVVNAGDGANQHPTQTLLDLYSIEKTQGRLDNLKIAMVGDLRYGRTVHSLSYALMHFNPMLFFVSPKTLSMPDNIKIDLKDKGINFEERERIEDVINKVDILYMTRIQRERFPDPTEYELVKNIYVLTKEMLKDAKDNLKVLHPLPRVNEIEESVDSTKFAYYFEQAENGIFVRQAIISMLLGEV</sequence>
<comment type="catalytic activity">
    <reaction evidence="6 7">
        <text>carbamoyl phosphate + L-aspartate = N-carbamoyl-L-aspartate + phosphate + H(+)</text>
        <dbReference type="Rhea" id="RHEA:20013"/>
        <dbReference type="ChEBI" id="CHEBI:15378"/>
        <dbReference type="ChEBI" id="CHEBI:29991"/>
        <dbReference type="ChEBI" id="CHEBI:32814"/>
        <dbReference type="ChEBI" id="CHEBI:43474"/>
        <dbReference type="ChEBI" id="CHEBI:58228"/>
        <dbReference type="EC" id="2.1.3.2"/>
    </reaction>
</comment>